<reference evidence="4" key="1">
    <citation type="submission" date="2015-07" db="EMBL/GenBank/DDBJ databases">
        <title>Transcriptome Assembly of Anthurium amnicola.</title>
        <authorList>
            <person name="Suzuki J."/>
        </authorList>
    </citation>
    <scope>NUCLEOTIDE SEQUENCE</scope>
</reference>
<dbReference type="AlphaFoldDB" id="A0A1D1YX68"/>
<protein>
    <submittedName>
        <fullName evidence="4">UDP-N-acetyl-D-mannosamine dehydrogenase</fullName>
    </submittedName>
</protein>
<dbReference type="Gene3D" id="3.40.50.720">
    <property type="entry name" value="NAD(P)-binding Rossmann-like Domain"/>
    <property type="match status" value="2"/>
</dbReference>
<dbReference type="InterPro" id="IPR036291">
    <property type="entry name" value="NAD(P)-bd_dom_sf"/>
</dbReference>
<dbReference type="EMBL" id="GDJX01008678">
    <property type="protein sequence ID" value="JAT59258.1"/>
    <property type="molecule type" value="Transcribed_RNA"/>
</dbReference>
<name>A0A1D1YX68_9ARAE</name>
<dbReference type="GO" id="GO:0016853">
    <property type="term" value="F:isomerase activity"/>
    <property type="evidence" value="ECO:0007669"/>
    <property type="project" value="UniProtKB-KW"/>
</dbReference>
<accession>A0A1D1YX68</accession>
<evidence type="ECO:0000313" key="4">
    <source>
        <dbReference type="EMBL" id="JAT59258.1"/>
    </source>
</evidence>
<organism evidence="4">
    <name type="scientific">Anthurium amnicola</name>
    <dbReference type="NCBI Taxonomy" id="1678845"/>
    <lineage>
        <taxon>Eukaryota</taxon>
        <taxon>Viridiplantae</taxon>
        <taxon>Streptophyta</taxon>
        <taxon>Embryophyta</taxon>
        <taxon>Tracheophyta</taxon>
        <taxon>Spermatophyta</taxon>
        <taxon>Magnoliopsida</taxon>
        <taxon>Liliopsida</taxon>
        <taxon>Araceae</taxon>
        <taxon>Pothoideae</taxon>
        <taxon>Potheae</taxon>
        <taxon>Anthurium</taxon>
    </lineage>
</organism>
<comment type="similarity">
    <text evidence="1">Belongs to the NAD(P)-dependent epimerase/dehydratase family.</text>
</comment>
<evidence type="ECO:0000256" key="1">
    <source>
        <dbReference type="ARBA" id="ARBA00007637"/>
    </source>
</evidence>
<gene>
    <name evidence="4" type="primary">wecC_0</name>
    <name evidence="4" type="ORF">g.116455</name>
</gene>
<keyword evidence="3" id="KW-0413">Isomerase</keyword>
<evidence type="ECO:0000256" key="3">
    <source>
        <dbReference type="ARBA" id="ARBA00023235"/>
    </source>
</evidence>
<dbReference type="PANTHER" id="PTHR43574">
    <property type="entry name" value="EPIMERASE-RELATED"/>
    <property type="match status" value="1"/>
</dbReference>
<keyword evidence="2" id="KW-0520">NAD</keyword>
<sequence>MAACDISGFSGHLAAVGLRHYHWRKPTAAASMVASSASSSTEGGSLEGRRMFVFGMGFVGRYVSTRLRGEGWEVSGTCTSVAKKKELEEMGFNAFVFDASENELAWLTEQKKASMAGVFIINNALDTIINHEALSKYQKMRDSRKYTARVHVADIYQTINASFTIPSTGRVYNVVDDDPAPRAEVFAFAQDLIEERWPGMIKRSVAMDTTDPEMRQDDMKGEKRVSNARLKDLGVSLIHPSYRSGLRSILDSWESPLQ</sequence>
<proteinExistence type="inferred from homology"/>
<evidence type="ECO:0000256" key="2">
    <source>
        <dbReference type="ARBA" id="ARBA00023027"/>
    </source>
</evidence>
<dbReference type="SUPFAM" id="SSF51735">
    <property type="entry name" value="NAD(P)-binding Rossmann-fold domains"/>
    <property type="match status" value="2"/>
</dbReference>